<evidence type="ECO:0000256" key="11">
    <source>
        <dbReference type="SAM" id="Phobius"/>
    </source>
</evidence>
<feature type="region of interest" description="Disordered" evidence="10">
    <location>
        <begin position="340"/>
        <end position="372"/>
    </location>
</feature>
<dbReference type="PROSITE" id="PS50922">
    <property type="entry name" value="TLC"/>
    <property type="match status" value="1"/>
</dbReference>
<feature type="transmembrane region" description="Helical" evidence="11">
    <location>
        <begin position="34"/>
        <end position="57"/>
    </location>
</feature>
<keyword evidence="13" id="KW-1185">Reference proteome</keyword>
<sequence>MVKPQGGVKSSKKVQPPFLSHEFVIQNHGDIMSCIVMVFIVGLMFAPTHALSSLFIAPQYNGTYIEPASGEGSQDREIHGYLSGVYDLPAIFFYSICWVVVHAVVQEYGLDKLNKKTHLSKISSFKFGESFHQVFFTVYSIGHALYLIAERSDDFIDFRNLWVGYPFNHRVMSAAFKIFYILQISYWVHQFPEFYLQKLKREEMRQKSFQSVVHIIFISTAYFLNFTRVGLVLIILEYLIQLIFHFARLTHFLGRKTLSTPLFKTFNIVFVLGRIGSVVVVVITFWYGLRQVESPFIDISAGNFNTPVVRLNVLLGVILLQLYLLYAFVSFHLSRFRENNAKKEKKKVSVAAALPKKEKKRQDSEGDSKKKN</sequence>
<evidence type="ECO:0000313" key="14">
    <source>
        <dbReference type="WBParaSite" id="Csp11.Scaffold585.g4769.t1"/>
    </source>
</evidence>
<dbReference type="InterPro" id="IPR016447">
    <property type="entry name" value="Translocation_assoc_membrane"/>
</dbReference>
<feature type="transmembrane region" description="Helical" evidence="11">
    <location>
        <begin position="208"/>
        <end position="224"/>
    </location>
</feature>
<dbReference type="Pfam" id="PF03798">
    <property type="entry name" value="TRAM_LAG1_CLN8"/>
    <property type="match status" value="1"/>
</dbReference>
<dbReference type="GO" id="GO:0006616">
    <property type="term" value="P:SRP-dependent cotranslational protein targeting to membrane, translocation"/>
    <property type="evidence" value="ECO:0007669"/>
    <property type="project" value="InterPro"/>
</dbReference>
<comment type="similarity">
    <text evidence="2 8">Belongs to the TRAM family.</text>
</comment>
<reference evidence="14" key="1">
    <citation type="submission" date="2016-11" db="UniProtKB">
        <authorList>
            <consortium name="WormBaseParasite"/>
        </authorList>
    </citation>
    <scope>IDENTIFICATION</scope>
</reference>
<feature type="transmembrane region" description="Helical" evidence="11">
    <location>
        <begin position="230"/>
        <end position="247"/>
    </location>
</feature>
<dbReference type="PANTHER" id="PTHR12371:SF11">
    <property type="entry name" value="TRANSLOCATING CHAIN-ASSOCIATED MEMBRANE PROTEIN"/>
    <property type="match status" value="1"/>
</dbReference>
<evidence type="ECO:0000256" key="3">
    <source>
        <dbReference type="ARBA" id="ARBA00022448"/>
    </source>
</evidence>
<evidence type="ECO:0000256" key="6">
    <source>
        <dbReference type="ARBA" id="ARBA00022989"/>
    </source>
</evidence>
<evidence type="ECO:0000256" key="4">
    <source>
        <dbReference type="ARBA" id="ARBA00022692"/>
    </source>
</evidence>
<evidence type="ECO:0000256" key="10">
    <source>
        <dbReference type="SAM" id="MobiDB-lite"/>
    </source>
</evidence>
<accession>A0A1I7TD80</accession>
<feature type="transmembrane region" description="Helical" evidence="11">
    <location>
        <begin position="309"/>
        <end position="333"/>
    </location>
</feature>
<dbReference type="Proteomes" id="UP000095282">
    <property type="component" value="Unplaced"/>
</dbReference>
<protein>
    <recommendedName>
        <fullName evidence="8">Translocating chain-associated membrane protein</fullName>
    </recommendedName>
</protein>
<organism evidence="13 14">
    <name type="scientific">Caenorhabditis tropicalis</name>
    <dbReference type="NCBI Taxonomy" id="1561998"/>
    <lineage>
        <taxon>Eukaryota</taxon>
        <taxon>Metazoa</taxon>
        <taxon>Ecdysozoa</taxon>
        <taxon>Nematoda</taxon>
        <taxon>Chromadorea</taxon>
        <taxon>Rhabditida</taxon>
        <taxon>Rhabditina</taxon>
        <taxon>Rhabditomorpha</taxon>
        <taxon>Rhabditoidea</taxon>
        <taxon>Rhabditidae</taxon>
        <taxon>Peloderinae</taxon>
        <taxon>Caenorhabditis</taxon>
    </lineage>
</organism>
<feature type="compositionally biased region" description="Basic and acidic residues" evidence="10">
    <location>
        <begin position="360"/>
        <end position="372"/>
    </location>
</feature>
<evidence type="ECO:0000313" key="13">
    <source>
        <dbReference type="Proteomes" id="UP000095282"/>
    </source>
</evidence>
<evidence type="ECO:0000256" key="9">
    <source>
        <dbReference type="PROSITE-ProRule" id="PRU00205"/>
    </source>
</evidence>
<comment type="subcellular location">
    <subcellularLocation>
        <location evidence="1">Membrane</location>
        <topology evidence="1">Multi-pass membrane protein</topology>
    </subcellularLocation>
</comment>
<keyword evidence="5 8" id="KW-0653">Protein transport</keyword>
<dbReference type="WBParaSite" id="Csp11.Scaffold585.g4769.t1">
    <property type="protein sequence ID" value="Csp11.Scaffold585.g4769.t1"/>
    <property type="gene ID" value="Csp11.Scaffold585.g4769"/>
</dbReference>
<evidence type="ECO:0000256" key="2">
    <source>
        <dbReference type="ARBA" id="ARBA00005999"/>
    </source>
</evidence>
<feature type="transmembrane region" description="Helical" evidence="11">
    <location>
        <begin position="169"/>
        <end position="188"/>
    </location>
</feature>
<keyword evidence="6 11" id="KW-1133">Transmembrane helix</keyword>
<evidence type="ECO:0000256" key="7">
    <source>
        <dbReference type="ARBA" id="ARBA00023136"/>
    </source>
</evidence>
<dbReference type="STRING" id="1561998.A0A1I7TD80"/>
<dbReference type="PANTHER" id="PTHR12371">
    <property type="entry name" value="TRANSLOCATION ASSOCIATED MEMBRANE PROTEIN"/>
    <property type="match status" value="1"/>
</dbReference>
<evidence type="ECO:0000256" key="5">
    <source>
        <dbReference type="ARBA" id="ARBA00022927"/>
    </source>
</evidence>
<keyword evidence="4 9" id="KW-0812">Transmembrane</keyword>
<dbReference type="AlphaFoldDB" id="A0A1I7TD80"/>
<keyword evidence="7 9" id="KW-0472">Membrane</keyword>
<evidence type="ECO:0000259" key="12">
    <source>
        <dbReference type="PROSITE" id="PS50922"/>
    </source>
</evidence>
<dbReference type="GO" id="GO:0005789">
    <property type="term" value="C:endoplasmic reticulum membrane"/>
    <property type="evidence" value="ECO:0007669"/>
    <property type="project" value="TreeGrafter"/>
</dbReference>
<proteinExistence type="inferred from homology"/>
<evidence type="ECO:0000256" key="1">
    <source>
        <dbReference type="ARBA" id="ARBA00004141"/>
    </source>
</evidence>
<dbReference type="SMART" id="SM00724">
    <property type="entry name" value="TLC"/>
    <property type="match status" value="1"/>
</dbReference>
<dbReference type="GO" id="GO:0045048">
    <property type="term" value="P:protein insertion into ER membrane"/>
    <property type="evidence" value="ECO:0007669"/>
    <property type="project" value="TreeGrafter"/>
</dbReference>
<keyword evidence="3 8" id="KW-0813">Transport</keyword>
<feature type="transmembrane region" description="Helical" evidence="11">
    <location>
        <begin position="131"/>
        <end position="149"/>
    </location>
</feature>
<evidence type="ECO:0000256" key="8">
    <source>
        <dbReference type="PIRNR" id="PIRNR005449"/>
    </source>
</evidence>
<feature type="domain" description="TLC" evidence="12">
    <location>
        <begin position="125"/>
        <end position="339"/>
    </location>
</feature>
<dbReference type="eggNOG" id="KOG1608">
    <property type="taxonomic scope" value="Eukaryota"/>
</dbReference>
<feature type="transmembrane region" description="Helical" evidence="11">
    <location>
        <begin position="91"/>
        <end position="110"/>
    </location>
</feature>
<dbReference type="InterPro" id="IPR006634">
    <property type="entry name" value="TLC-dom"/>
</dbReference>
<keyword evidence="8" id="KW-0811">Translocation</keyword>
<name>A0A1I7TD80_9PELO</name>
<dbReference type="PIRSF" id="PIRSF005449">
    <property type="entry name" value="Translocation_assoc_membrane"/>
    <property type="match status" value="1"/>
</dbReference>
<feature type="transmembrane region" description="Helical" evidence="11">
    <location>
        <begin position="268"/>
        <end position="289"/>
    </location>
</feature>